<accession>A0A7N0RGY7</accession>
<evidence type="ECO:0000313" key="1">
    <source>
        <dbReference type="EnsemblPlants" id="Kaladp0011s0442.1.v1.1.CDS.1"/>
    </source>
</evidence>
<reference evidence="1" key="1">
    <citation type="submission" date="2021-01" db="UniProtKB">
        <authorList>
            <consortium name="EnsemblPlants"/>
        </authorList>
    </citation>
    <scope>IDENTIFICATION</scope>
</reference>
<keyword evidence="2" id="KW-1185">Reference proteome</keyword>
<dbReference type="AlphaFoldDB" id="A0A7N0RGY7"/>
<evidence type="ECO:0000313" key="2">
    <source>
        <dbReference type="Proteomes" id="UP000594263"/>
    </source>
</evidence>
<proteinExistence type="predicted"/>
<organism evidence="1 2">
    <name type="scientific">Kalanchoe fedtschenkoi</name>
    <name type="common">Lavender scallops</name>
    <name type="synonym">South American air plant</name>
    <dbReference type="NCBI Taxonomy" id="63787"/>
    <lineage>
        <taxon>Eukaryota</taxon>
        <taxon>Viridiplantae</taxon>
        <taxon>Streptophyta</taxon>
        <taxon>Embryophyta</taxon>
        <taxon>Tracheophyta</taxon>
        <taxon>Spermatophyta</taxon>
        <taxon>Magnoliopsida</taxon>
        <taxon>eudicotyledons</taxon>
        <taxon>Gunneridae</taxon>
        <taxon>Pentapetalae</taxon>
        <taxon>Saxifragales</taxon>
        <taxon>Crassulaceae</taxon>
        <taxon>Kalanchoe</taxon>
    </lineage>
</organism>
<dbReference type="Gramene" id="Kaladp0011s0442.1.v1.1">
    <property type="protein sequence ID" value="Kaladp0011s0442.1.v1.1.CDS.1"/>
    <property type="gene ID" value="Kaladp0011s0442.v1.1"/>
</dbReference>
<dbReference type="Proteomes" id="UP000594263">
    <property type="component" value="Unplaced"/>
</dbReference>
<protein>
    <submittedName>
        <fullName evidence="1">Uncharacterized protein</fullName>
    </submittedName>
</protein>
<name>A0A7N0RGY7_KALFE</name>
<sequence>MMIDSVYGDVKSRTCPGDHHLFFLVRVPGEINTRALHISSFHWPRMLHAAPCIFQLIRRMSNYGLDTFSHRFLLAKVRQQRCQDTRRLDAIV</sequence>
<dbReference type="EnsemblPlants" id="Kaladp0011s0442.1.v1.1">
    <property type="protein sequence ID" value="Kaladp0011s0442.1.v1.1.CDS.1"/>
    <property type="gene ID" value="Kaladp0011s0442.v1.1"/>
</dbReference>